<protein>
    <submittedName>
        <fullName evidence="5">Baseplate protein</fullName>
    </submittedName>
</protein>
<feature type="domain" description="Baseplate hub protein gp44/GpP-like C-terminal" evidence="3">
    <location>
        <begin position="258"/>
        <end position="340"/>
    </location>
</feature>
<feature type="region of interest" description="Disordered" evidence="1">
    <location>
        <begin position="342"/>
        <end position="377"/>
    </location>
</feature>
<evidence type="ECO:0000313" key="5">
    <source>
        <dbReference type="EMBL" id="ECK3035310.1"/>
    </source>
</evidence>
<evidence type="ECO:0000259" key="4">
    <source>
        <dbReference type="Pfam" id="PF22255"/>
    </source>
</evidence>
<dbReference type="InterPro" id="IPR026276">
    <property type="entry name" value="Baseplate_GpP"/>
</dbReference>
<accession>A0A5Y4ZHX9</accession>
<reference evidence="5" key="1">
    <citation type="submission" date="2019-07" db="EMBL/GenBank/DDBJ databases">
        <authorList>
            <consortium name="PulseNet: The National Subtyping Network for Foodborne Disease Surveillance"/>
            <person name="Tarr C.L."/>
            <person name="Trees E."/>
            <person name="Katz L.S."/>
            <person name="Carleton-Romer H.A."/>
            <person name="Stroika S."/>
            <person name="Kucerova Z."/>
            <person name="Roache K.F."/>
            <person name="Sabol A.L."/>
            <person name="Besser J."/>
            <person name="Gerner-Smidt P."/>
        </authorList>
    </citation>
    <scope>NUCLEOTIDE SEQUENCE</scope>
    <source>
        <strain evidence="5">PNUSAS085716</strain>
    </source>
</reference>
<dbReference type="Pfam" id="PF21683">
    <property type="entry name" value="GpP-like_1st"/>
    <property type="match status" value="1"/>
</dbReference>
<dbReference type="Gene3D" id="3.30.1920.10">
    <property type="entry name" value="Baseplate protein-like domains - 2 layer sandwich fold"/>
    <property type="match status" value="1"/>
</dbReference>
<sequence length="377" mass="41271">MMNNVELKVDGKIFSGWTSVTVNRSIETMAGYFDLGVNVQTSTDLSSLAPGKPFTLSIDGQTVITGYTDGRRRQMGADSMKITIAGRDKTADLIDCAAIYKGGQWKKRTLEQIARDLCQPYGVAVRWELTDAESAAPFTSFTLDHSETVYEALGRAARARGVLITSNAAGDLVFTRADESHSDRLVLGENLLSVDFDEDYRDRFSEYTVKGHGRSNGKVGDTVDARTIASQKGTATDSAITRYRPMIILADSKIDAQSATARALREQRRRLAKSVTFEAQLDGWTRSNGQIWMPNILAEIDASKFAIQTGPLLVSKVVLTLDDREGVKTTLTLAPRDGFLVPVEKDRKGKSSGSNASAGGIDALAEEYYRNHPEKRP</sequence>
<feature type="compositionally biased region" description="Basic and acidic residues" evidence="1">
    <location>
        <begin position="367"/>
        <end position="377"/>
    </location>
</feature>
<dbReference type="SUPFAM" id="SSF69279">
    <property type="entry name" value="Phage tail proteins"/>
    <property type="match status" value="2"/>
</dbReference>
<dbReference type="AlphaFoldDB" id="A0A5Y4ZHX9"/>
<evidence type="ECO:0000259" key="3">
    <source>
        <dbReference type="Pfam" id="PF21929"/>
    </source>
</evidence>
<evidence type="ECO:0000259" key="2">
    <source>
        <dbReference type="Pfam" id="PF21683"/>
    </source>
</evidence>
<dbReference type="PIRSF" id="PIRSF004440">
    <property type="entry name" value="GpP"/>
    <property type="match status" value="1"/>
</dbReference>
<dbReference type="Pfam" id="PF22255">
    <property type="entry name" value="Gp44-like_2nd"/>
    <property type="match status" value="1"/>
</dbReference>
<dbReference type="InterPro" id="IPR049354">
    <property type="entry name" value="GpP-like_N"/>
</dbReference>
<name>A0A5Y4ZHX9_SALER</name>
<feature type="domain" description="Baseplate hub protein gp44-like N-terminal" evidence="2">
    <location>
        <begin position="5"/>
        <end position="88"/>
    </location>
</feature>
<feature type="domain" description="Baseplate hub protein gp44/GpP-like second" evidence="4">
    <location>
        <begin position="90"/>
        <end position="176"/>
    </location>
</feature>
<organism evidence="5">
    <name type="scientific">Salmonella enterica</name>
    <name type="common">Salmonella choleraesuis</name>
    <dbReference type="NCBI Taxonomy" id="28901"/>
    <lineage>
        <taxon>Bacteria</taxon>
        <taxon>Pseudomonadati</taxon>
        <taxon>Pseudomonadota</taxon>
        <taxon>Gammaproteobacteria</taxon>
        <taxon>Enterobacterales</taxon>
        <taxon>Enterobacteriaceae</taxon>
        <taxon>Salmonella</taxon>
    </lineage>
</organism>
<dbReference type="InterPro" id="IPR023399">
    <property type="entry name" value="Baseplate-like_2-layer_sand"/>
</dbReference>
<dbReference type="InterPro" id="IPR053981">
    <property type="entry name" value="Gp44/GpP-like_2nd"/>
</dbReference>
<feature type="compositionally biased region" description="Low complexity" evidence="1">
    <location>
        <begin position="351"/>
        <end position="360"/>
    </location>
</feature>
<dbReference type="InterPro" id="IPR053982">
    <property type="entry name" value="Gp44/GpP-like_C"/>
</dbReference>
<dbReference type="Pfam" id="PF21929">
    <property type="entry name" value="GpP_4th"/>
    <property type="match status" value="1"/>
</dbReference>
<dbReference type="Gene3D" id="2.30.300.10">
    <property type="entry name" value="Baseplate protein-like domain - beta roll fold"/>
    <property type="match status" value="1"/>
</dbReference>
<dbReference type="EMBL" id="AAJBIR010000012">
    <property type="protein sequence ID" value="ECK3035310.1"/>
    <property type="molecule type" value="Genomic_DNA"/>
</dbReference>
<dbReference type="Gene3D" id="3.55.50.10">
    <property type="entry name" value="Baseplate protein-like domains"/>
    <property type="match status" value="1"/>
</dbReference>
<gene>
    <name evidence="5" type="ORF">FQZ64_05705</name>
</gene>
<proteinExistence type="predicted"/>
<comment type="caution">
    <text evidence="5">The sequence shown here is derived from an EMBL/GenBank/DDBJ whole genome shotgun (WGS) entry which is preliminary data.</text>
</comment>
<evidence type="ECO:0000256" key="1">
    <source>
        <dbReference type="SAM" id="MobiDB-lite"/>
    </source>
</evidence>